<feature type="repeat" description="PPR" evidence="2">
    <location>
        <begin position="681"/>
        <end position="715"/>
    </location>
</feature>
<dbReference type="GO" id="GO:0009451">
    <property type="term" value="P:RNA modification"/>
    <property type="evidence" value="ECO:0000318"/>
    <property type="project" value="GO_Central"/>
</dbReference>
<gene>
    <name evidence="3" type="ORF">ZOSMA_239G00270</name>
</gene>
<dbReference type="PANTHER" id="PTHR24015">
    <property type="entry name" value="OS07G0578800 PROTEIN-RELATED"/>
    <property type="match status" value="1"/>
</dbReference>
<dbReference type="InterPro" id="IPR046848">
    <property type="entry name" value="E_motif"/>
</dbReference>
<evidence type="ECO:0000256" key="1">
    <source>
        <dbReference type="ARBA" id="ARBA00022737"/>
    </source>
</evidence>
<dbReference type="Pfam" id="PF01535">
    <property type="entry name" value="PPR"/>
    <property type="match status" value="12"/>
</dbReference>
<dbReference type="Gene3D" id="1.25.40.10">
    <property type="entry name" value="Tetratricopeptide repeat domain"/>
    <property type="match status" value="8"/>
</dbReference>
<dbReference type="NCBIfam" id="TIGR00756">
    <property type="entry name" value="PPR"/>
    <property type="match status" value="6"/>
</dbReference>
<dbReference type="OrthoDB" id="185373at2759"/>
<accession>A0A0K9PHG0</accession>
<feature type="repeat" description="PPR" evidence="2">
    <location>
        <begin position="505"/>
        <end position="539"/>
    </location>
</feature>
<dbReference type="AlphaFoldDB" id="A0A0K9PHG0"/>
<dbReference type="Proteomes" id="UP000036987">
    <property type="component" value="Unassembled WGS sequence"/>
</dbReference>
<dbReference type="Pfam" id="PF20431">
    <property type="entry name" value="E_motif"/>
    <property type="match status" value="1"/>
</dbReference>
<proteinExistence type="predicted"/>
<dbReference type="GO" id="GO:0003723">
    <property type="term" value="F:RNA binding"/>
    <property type="evidence" value="ECO:0000318"/>
    <property type="project" value="GO_Central"/>
</dbReference>
<dbReference type="InterPro" id="IPR011990">
    <property type="entry name" value="TPR-like_helical_dom_sf"/>
</dbReference>
<keyword evidence="4" id="KW-1185">Reference proteome</keyword>
<keyword evidence="1" id="KW-0677">Repeat</keyword>
<feature type="repeat" description="PPR" evidence="2">
    <location>
        <begin position="611"/>
        <end position="645"/>
    </location>
</feature>
<dbReference type="EMBL" id="LFYR01000838">
    <property type="protein sequence ID" value="KMZ68518.1"/>
    <property type="molecule type" value="Genomic_DNA"/>
</dbReference>
<reference evidence="4" key="1">
    <citation type="journal article" date="2016" name="Nature">
        <title>The genome of the seagrass Zostera marina reveals angiosperm adaptation to the sea.</title>
        <authorList>
            <person name="Olsen J.L."/>
            <person name="Rouze P."/>
            <person name="Verhelst B."/>
            <person name="Lin Y.-C."/>
            <person name="Bayer T."/>
            <person name="Collen J."/>
            <person name="Dattolo E."/>
            <person name="De Paoli E."/>
            <person name="Dittami S."/>
            <person name="Maumus F."/>
            <person name="Michel G."/>
            <person name="Kersting A."/>
            <person name="Lauritano C."/>
            <person name="Lohaus R."/>
            <person name="Toepel M."/>
            <person name="Tonon T."/>
            <person name="Vanneste K."/>
            <person name="Amirebrahimi M."/>
            <person name="Brakel J."/>
            <person name="Bostroem C."/>
            <person name="Chovatia M."/>
            <person name="Grimwood J."/>
            <person name="Jenkins J.W."/>
            <person name="Jueterbock A."/>
            <person name="Mraz A."/>
            <person name="Stam W.T."/>
            <person name="Tice H."/>
            <person name="Bornberg-Bauer E."/>
            <person name="Green P.J."/>
            <person name="Pearson G.A."/>
            <person name="Procaccini G."/>
            <person name="Duarte C.M."/>
            <person name="Schmutz J."/>
            <person name="Reusch T.B.H."/>
            <person name="Van de Peer Y."/>
        </authorList>
    </citation>
    <scope>NUCLEOTIDE SEQUENCE [LARGE SCALE GENOMIC DNA]</scope>
    <source>
        <strain evidence="4">cv. Finnish</strain>
    </source>
</reference>
<evidence type="ECO:0000256" key="2">
    <source>
        <dbReference type="PROSITE-ProRule" id="PRU00708"/>
    </source>
</evidence>
<dbReference type="STRING" id="29655.A0A0K9PHG0"/>
<evidence type="ECO:0000313" key="3">
    <source>
        <dbReference type="EMBL" id="KMZ68518.1"/>
    </source>
</evidence>
<dbReference type="InterPro" id="IPR046960">
    <property type="entry name" value="PPR_At4g14850-like_plant"/>
</dbReference>
<name>A0A0K9PHG0_ZOSMR</name>
<dbReference type="PROSITE" id="PS51375">
    <property type="entry name" value="PPR"/>
    <property type="match status" value="3"/>
</dbReference>
<comment type="caution">
    <text evidence="3">The sequence shown here is derived from an EMBL/GenBank/DDBJ whole genome shotgun (WGS) entry which is preliminary data.</text>
</comment>
<evidence type="ECO:0000313" key="4">
    <source>
        <dbReference type="Proteomes" id="UP000036987"/>
    </source>
</evidence>
<dbReference type="OMA" id="SDIYAQC"/>
<dbReference type="InterPro" id="IPR002885">
    <property type="entry name" value="PPR_rpt"/>
</dbReference>
<organism evidence="3 4">
    <name type="scientific">Zostera marina</name>
    <name type="common">Eelgrass</name>
    <dbReference type="NCBI Taxonomy" id="29655"/>
    <lineage>
        <taxon>Eukaryota</taxon>
        <taxon>Viridiplantae</taxon>
        <taxon>Streptophyta</taxon>
        <taxon>Embryophyta</taxon>
        <taxon>Tracheophyta</taxon>
        <taxon>Spermatophyta</taxon>
        <taxon>Magnoliopsida</taxon>
        <taxon>Liliopsida</taxon>
        <taxon>Zosteraceae</taxon>
        <taxon>Zostera</taxon>
    </lineage>
</organism>
<sequence length="887" mass="97841">MFRSNYRSSVRSGQIYSGPVKSQLYQSCRSIRHLLQIHAKLTVTGEINGHEEHHQHTILHLLNSYSSFHQLDTVVSIFNSVETPIPPLWNTVIRAHTNAGQHGKAIELYHGMSARTDQNFGPDKYTFTFVLKACAGVRDSKTGGLVHDEVLMRGLENDLYIRTGLINLYSKLGMIDVARKLFDTMPEEPDIVTWNAMILGLAQTRCERDSCEALDLFRRKQYCPGGVRPNSVTLLNLLPAVCNLENLTACRSLHGFVVRRCFSDIRSLHNGLIDAYSKCGVVSVARKLFDEMPETRDDVSWASMISGYVHNGCLTQALELFDESNSPLNAVSVVSAIIAATETGDLRRGKEIHLRARSSKADADIRVVTALVTMYTKHDEVDKARELFRSIPNRKKDVVIWSAMISALSQSGSARNAKESLSLFIEMQVTGGIKPNVITLVSILPACSDLLHLKSIKSVHSYVIKSVEEHSLDRASTGTALVAAYSKCGVFKYATTLFKILKHKTVITWNALINGYAQIGDAENALATFRRLRREGGEVRFDSGTIVGVLPACALLNAGVSGMSVHGLTVKTGFSSDLHVRNATVDMYSKCFKLESAVTLFNESYTDSANDIISWNTMIAGFVHNNREEEALIAFQCLRDIDLTPNLVTFLTILPATASTASLRHGRALHSYIIRSGHDSHLSIGNTLIDMYSKCGRLDLARQVFDEMTSKDTVSSNAMIVGYAINGKGEEAVDLFRHLLQSPDAVTYLGVLSACRHSGLVDEGIAIFRSMTSLPKVEHYACMVDMYGRSGRLSDALDLIREMGTVEPDESVWGAFLDGCRLNSDVEMGKVALEELKKFKGGNIAGPYVVLSGIYSDLGSWDQARKIRLSMKSKGLTKIPGCSTWID</sequence>
<dbReference type="PANTHER" id="PTHR24015:SF1687">
    <property type="entry name" value="PENTATRICOPEPTIDE (PPR) REPEAT PROTEIN"/>
    <property type="match status" value="1"/>
</dbReference>
<dbReference type="FunFam" id="1.25.40.10:FF:001093">
    <property type="entry name" value="Pentatricopeptide repeat-containing protein At2g34400"/>
    <property type="match status" value="1"/>
</dbReference>
<protein>
    <submittedName>
        <fullName evidence="3">Pentatricopeptide repeat-containing protein</fullName>
    </submittedName>
</protein>